<keyword evidence="2" id="KW-0805">Transcription regulation</keyword>
<feature type="domain" description="HTH lysR-type" evidence="5">
    <location>
        <begin position="1"/>
        <end position="62"/>
    </location>
</feature>
<dbReference type="InterPro" id="IPR036390">
    <property type="entry name" value="WH_DNA-bd_sf"/>
</dbReference>
<accession>A0A4R5FAU3</accession>
<dbReference type="GO" id="GO:0003677">
    <property type="term" value="F:DNA binding"/>
    <property type="evidence" value="ECO:0007669"/>
    <property type="project" value="UniProtKB-KW"/>
</dbReference>
<dbReference type="Gene3D" id="1.10.10.10">
    <property type="entry name" value="Winged helix-like DNA-binding domain superfamily/Winged helix DNA-binding domain"/>
    <property type="match status" value="1"/>
</dbReference>
<dbReference type="Pfam" id="PF03466">
    <property type="entry name" value="LysR_substrate"/>
    <property type="match status" value="1"/>
</dbReference>
<dbReference type="InterPro" id="IPR036388">
    <property type="entry name" value="WH-like_DNA-bd_sf"/>
</dbReference>
<evidence type="ECO:0000256" key="2">
    <source>
        <dbReference type="ARBA" id="ARBA00023015"/>
    </source>
</evidence>
<dbReference type="EMBL" id="SMLG01000002">
    <property type="protein sequence ID" value="TDE45902.1"/>
    <property type="molecule type" value="Genomic_DNA"/>
</dbReference>
<evidence type="ECO:0000256" key="1">
    <source>
        <dbReference type="ARBA" id="ARBA00009437"/>
    </source>
</evidence>
<dbReference type="InterPro" id="IPR050950">
    <property type="entry name" value="HTH-type_LysR_regulators"/>
</dbReference>
<protein>
    <submittedName>
        <fullName evidence="6">LysR family transcriptional regulator</fullName>
    </submittedName>
</protein>
<dbReference type="PROSITE" id="PS50931">
    <property type="entry name" value="HTH_LYSR"/>
    <property type="match status" value="1"/>
</dbReference>
<keyword evidence="3" id="KW-0238">DNA-binding</keyword>
<dbReference type="Pfam" id="PF00126">
    <property type="entry name" value="HTH_1"/>
    <property type="match status" value="1"/>
</dbReference>
<dbReference type="InterPro" id="IPR000847">
    <property type="entry name" value="LysR_HTH_N"/>
</dbReference>
<keyword evidence="4" id="KW-0804">Transcription</keyword>
<name>A0A4R5FAU3_9FLAO</name>
<organism evidence="6 7">
    <name type="scientific">Flavobacterium rhamnosiphilum</name>
    <dbReference type="NCBI Taxonomy" id="2541724"/>
    <lineage>
        <taxon>Bacteria</taxon>
        <taxon>Pseudomonadati</taxon>
        <taxon>Bacteroidota</taxon>
        <taxon>Flavobacteriia</taxon>
        <taxon>Flavobacteriales</taxon>
        <taxon>Flavobacteriaceae</taxon>
        <taxon>Flavobacterium</taxon>
    </lineage>
</organism>
<reference evidence="6 7" key="1">
    <citation type="submission" date="2019-03" db="EMBL/GenBank/DDBJ databases">
        <title>Novel species of Flavobacterium.</title>
        <authorList>
            <person name="Liu Q."/>
            <person name="Xin Y.-H."/>
        </authorList>
    </citation>
    <scope>NUCLEOTIDE SEQUENCE [LARGE SCALE GENOMIC DNA]</scope>
    <source>
        <strain evidence="6 7">LB3P52</strain>
    </source>
</reference>
<evidence type="ECO:0000313" key="7">
    <source>
        <dbReference type="Proteomes" id="UP000294814"/>
    </source>
</evidence>
<proteinExistence type="inferred from homology"/>
<dbReference type="CDD" id="cd05466">
    <property type="entry name" value="PBP2_LTTR_substrate"/>
    <property type="match status" value="1"/>
</dbReference>
<dbReference type="FunFam" id="1.10.10.10:FF:000001">
    <property type="entry name" value="LysR family transcriptional regulator"/>
    <property type="match status" value="1"/>
</dbReference>
<dbReference type="PANTHER" id="PTHR30419">
    <property type="entry name" value="HTH-TYPE TRANSCRIPTIONAL REGULATOR YBHD"/>
    <property type="match status" value="1"/>
</dbReference>
<dbReference type="OrthoDB" id="9803735at2"/>
<keyword evidence="7" id="KW-1185">Reference proteome</keyword>
<dbReference type="Gene3D" id="3.40.190.290">
    <property type="match status" value="1"/>
</dbReference>
<dbReference type="GO" id="GO:0003700">
    <property type="term" value="F:DNA-binding transcription factor activity"/>
    <property type="evidence" value="ECO:0007669"/>
    <property type="project" value="InterPro"/>
</dbReference>
<dbReference type="SUPFAM" id="SSF53850">
    <property type="entry name" value="Periplasmic binding protein-like II"/>
    <property type="match status" value="1"/>
</dbReference>
<evidence type="ECO:0000313" key="6">
    <source>
        <dbReference type="EMBL" id="TDE45902.1"/>
    </source>
</evidence>
<evidence type="ECO:0000256" key="4">
    <source>
        <dbReference type="ARBA" id="ARBA00023163"/>
    </source>
</evidence>
<dbReference type="GO" id="GO:0005829">
    <property type="term" value="C:cytosol"/>
    <property type="evidence" value="ECO:0007669"/>
    <property type="project" value="TreeGrafter"/>
</dbReference>
<dbReference type="PANTHER" id="PTHR30419:SF8">
    <property type="entry name" value="NITROGEN ASSIMILATION TRANSCRIPTIONAL ACTIVATOR-RELATED"/>
    <property type="match status" value="1"/>
</dbReference>
<comment type="similarity">
    <text evidence="1">Belongs to the LysR transcriptional regulatory family.</text>
</comment>
<dbReference type="InterPro" id="IPR005119">
    <property type="entry name" value="LysR_subst-bd"/>
</dbReference>
<dbReference type="RefSeq" id="WP_131915255.1">
    <property type="nucleotide sequence ID" value="NZ_SMLG01000002.1"/>
</dbReference>
<dbReference type="Proteomes" id="UP000294814">
    <property type="component" value="Unassembled WGS sequence"/>
</dbReference>
<dbReference type="SUPFAM" id="SSF46785">
    <property type="entry name" value="Winged helix' DNA-binding domain"/>
    <property type="match status" value="1"/>
</dbReference>
<dbReference type="PRINTS" id="PR00039">
    <property type="entry name" value="HTHLYSR"/>
</dbReference>
<sequence>MELRKLKSFLVVAKELHFGKAAEKLNITQPALTHQIQQLESELGFELFDKAKRVNNRKVELTEAGAYLMKEVSRVIDLLDRTLISAKINSEKSKQIKLGIPKMCLTNEIIAVLKKLQQKFPDTTFKIIECSTVISVQEALFKGNVDIGITTLPLVFKGLDYQVFQNEFLNVIMPKNHPLAKYQKIKIEQLRNDKWVELTKDLCPAILEDVEVYCRNEGFSRDANIVQEVSNVELLLGLVSAGIGIAIFPSHFPTNSEGIFSKELIFSDNTRLELTKIIACKESMEQQYIKVLKESF</sequence>
<evidence type="ECO:0000256" key="3">
    <source>
        <dbReference type="ARBA" id="ARBA00023125"/>
    </source>
</evidence>
<evidence type="ECO:0000259" key="5">
    <source>
        <dbReference type="PROSITE" id="PS50931"/>
    </source>
</evidence>
<dbReference type="AlphaFoldDB" id="A0A4R5FAU3"/>
<gene>
    <name evidence="6" type="ORF">E0I26_04235</name>
</gene>
<comment type="caution">
    <text evidence="6">The sequence shown here is derived from an EMBL/GenBank/DDBJ whole genome shotgun (WGS) entry which is preliminary data.</text>
</comment>